<evidence type="ECO:0000256" key="1">
    <source>
        <dbReference type="SAM" id="MobiDB-lite"/>
    </source>
</evidence>
<reference evidence="2" key="1">
    <citation type="journal article" date="2021" name="PeerJ">
        <title>Extensive microbial diversity within the chicken gut microbiome revealed by metagenomics and culture.</title>
        <authorList>
            <person name="Gilroy R."/>
            <person name="Ravi A."/>
            <person name="Getino M."/>
            <person name="Pursley I."/>
            <person name="Horton D.L."/>
            <person name="Alikhan N.F."/>
            <person name="Baker D."/>
            <person name="Gharbi K."/>
            <person name="Hall N."/>
            <person name="Watson M."/>
            <person name="Adriaenssens E.M."/>
            <person name="Foster-Nyarko E."/>
            <person name="Jarju S."/>
            <person name="Secka A."/>
            <person name="Antonio M."/>
            <person name="Oren A."/>
            <person name="Chaudhuri R.R."/>
            <person name="La Ragione R."/>
            <person name="Hildebrand F."/>
            <person name="Pallen M.J."/>
        </authorList>
    </citation>
    <scope>NUCLEOTIDE SEQUENCE</scope>
    <source>
        <strain evidence="2">CHK189-11263</strain>
    </source>
</reference>
<gene>
    <name evidence="2" type="ORF">H9714_09500</name>
</gene>
<reference evidence="2" key="2">
    <citation type="submission" date="2021-04" db="EMBL/GenBank/DDBJ databases">
        <authorList>
            <person name="Gilroy R."/>
        </authorList>
    </citation>
    <scope>NUCLEOTIDE SEQUENCE</scope>
    <source>
        <strain evidence="2">CHK189-11263</strain>
    </source>
</reference>
<feature type="compositionally biased region" description="Acidic residues" evidence="1">
    <location>
        <begin position="150"/>
        <end position="169"/>
    </location>
</feature>
<evidence type="ECO:0000313" key="3">
    <source>
        <dbReference type="Proteomes" id="UP000824208"/>
    </source>
</evidence>
<name>A0A9D2MCA7_9FIRM</name>
<feature type="region of interest" description="Disordered" evidence="1">
    <location>
        <begin position="148"/>
        <end position="169"/>
    </location>
</feature>
<organism evidence="2 3">
    <name type="scientific">Candidatus Flavonifractor intestinipullorum</name>
    <dbReference type="NCBI Taxonomy" id="2838587"/>
    <lineage>
        <taxon>Bacteria</taxon>
        <taxon>Bacillati</taxon>
        <taxon>Bacillota</taxon>
        <taxon>Clostridia</taxon>
        <taxon>Eubacteriales</taxon>
        <taxon>Oscillospiraceae</taxon>
        <taxon>Flavonifractor</taxon>
    </lineage>
</organism>
<dbReference type="EMBL" id="DWYC01000087">
    <property type="protein sequence ID" value="HJB57772.1"/>
    <property type="molecule type" value="Genomic_DNA"/>
</dbReference>
<evidence type="ECO:0000313" key="2">
    <source>
        <dbReference type="EMBL" id="HJB57772.1"/>
    </source>
</evidence>
<proteinExistence type="predicted"/>
<accession>A0A9D2MCA7</accession>
<sequence length="169" mass="19375">MANLTRADGTLTLAGNWAQEDIALLNPVVKSWALHDYGLSADGPFSVERREVSFFGDGAWDFYGVLENLPEWTEDWIEHPKPGTEQPLNRETYEALIRVMAEKELSISVVFTEECEGMSQEEREEEHRGAFHGEVEVDGEERFYSLWYGDLDDEDDDDCDGEDEDEEDE</sequence>
<dbReference type="Proteomes" id="UP000824208">
    <property type="component" value="Unassembled WGS sequence"/>
</dbReference>
<dbReference type="AlphaFoldDB" id="A0A9D2MCA7"/>
<protein>
    <submittedName>
        <fullName evidence="2">Uncharacterized protein</fullName>
    </submittedName>
</protein>
<comment type="caution">
    <text evidence="2">The sequence shown here is derived from an EMBL/GenBank/DDBJ whole genome shotgun (WGS) entry which is preliminary data.</text>
</comment>